<evidence type="ECO:0000313" key="3">
    <source>
        <dbReference type="Proteomes" id="UP001152622"/>
    </source>
</evidence>
<gene>
    <name evidence="2" type="ORF">SKAU_G00391760</name>
</gene>
<accession>A0A9Q1IDP0</accession>
<comment type="caution">
    <text evidence="2">The sequence shown here is derived from an EMBL/GenBank/DDBJ whole genome shotgun (WGS) entry which is preliminary data.</text>
</comment>
<reference evidence="2" key="1">
    <citation type="journal article" date="2023" name="Science">
        <title>Genome structures resolve the early diversification of teleost fishes.</title>
        <authorList>
            <person name="Parey E."/>
            <person name="Louis A."/>
            <person name="Montfort J."/>
            <person name="Bouchez O."/>
            <person name="Roques C."/>
            <person name="Iampietro C."/>
            <person name="Lluch J."/>
            <person name="Castinel A."/>
            <person name="Donnadieu C."/>
            <person name="Desvignes T."/>
            <person name="Floi Bucao C."/>
            <person name="Jouanno E."/>
            <person name="Wen M."/>
            <person name="Mejri S."/>
            <person name="Dirks R."/>
            <person name="Jansen H."/>
            <person name="Henkel C."/>
            <person name="Chen W.J."/>
            <person name="Zahm M."/>
            <person name="Cabau C."/>
            <person name="Klopp C."/>
            <person name="Thompson A.W."/>
            <person name="Robinson-Rechavi M."/>
            <person name="Braasch I."/>
            <person name="Lecointre G."/>
            <person name="Bobe J."/>
            <person name="Postlethwait J.H."/>
            <person name="Berthelot C."/>
            <person name="Roest Crollius H."/>
            <person name="Guiguen Y."/>
        </authorList>
    </citation>
    <scope>NUCLEOTIDE SEQUENCE</scope>
    <source>
        <strain evidence="2">WJC10195</strain>
    </source>
</reference>
<dbReference type="Proteomes" id="UP001152622">
    <property type="component" value="Chromosome 20"/>
</dbReference>
<evidence type="ECO:0000313" key="2">
    <source>
        <dbReference type="EMBL" id="KAJ8335834.1"/>
    </source>
</evidence>
<keyword evidence="3" id="KW-1185">Reference proteome</keyword>
<dbReference type="EMBL" id="JAINUF010000020">
    <property type="protein sequence ID" value="KAJ8335834.1"/>
    <property type="molecule type" value="Genomic_DNA"/>
</dbReference>
<feature type="compositionally biased region" description="Polar residues" evidence="1">
    <location>
        <begin position="20"/>
        <end position="39"/>
    </location>
</feature>
<feature type="region of interest" description="Disordered" evidence="1">
    <location>
        <begin position="1"/>
        <end position="53"/>
    </location>
</feature>
<organism evidence="2 3">
    <name type="scientific">Synaphobranchus kaupii</name>
    <name type="common">Kaup's arrowtooth eel</name>
    <dbReference type="NCBI Taxonomy" id="118154"/>
    <lineage>
        <taxon>Eukaryota</taxon>
        <taxon>Metazoa</taxon>
        <taxon>Chordata</taxon>
        <taxon>Craniata</taxon>
        <taxon>Vertebrata</taxon>
        <taxon>Euteleostomi</taxon>
        <taxon>Actinopterygii</taxon>
        <taxon>Neopterygii</taxon>
        <taxon>Teleostei</taxon>
        <taxon>Anguilliformes</taxon>
        <taxon>Synaphobranchidae</taxon>
        <taxon>Synaphobranchus</taxon>
    </lineage>
</organism>
<sequence length="93" mass="9535">MSCGGRAGARRLPKAARDATGSSGNPNNSTGVTQAQDPNSAGRFTVTATPPSSKIAREVLTVRLLSTWSILRARLAGGGPGRAIERFGGRPTS</sequence>
<dbReference type="AlphaFoldDB" id="A0A9Q1IDP0"/>
<proteinExistence type="predicted"/>
<name>A0A9Q1IDP0_SYNKA</name>
<protein>
    <submittedName>
        <fullName evidence="2">Uncharacterized protein</fullName>
    </submittedName>
</protein>
<evidence type="ECO:0000256" key="1">
    <source>
        <dbReference type="SAM" id="MobiDB-lite"/>
    </source>
</evidence>